<dbReference type="RefSeq" id="WP_013255775.1">
    <property type="nucleotide sequence ID" value="NC_014364.1"/>
</dbReference>
<dbReference type="EMBL" id="CP002116">
    <property type="protein sequence ID" value="ADK82316.1"/>
    <property type="molecule type" value="Genomic_DNA"/>
</dbReference>
<dbReference type="AlphaFoldDB" id="E1R5I8"/>
<evidence type="ECO:0000313" key="3">
    <source>
        <dbReference type="EMBL" id="ADK82316.1"/>
    </source>
</evidence>
<dbReference type="eggNOG" id="COG2103">
    <property type="taxonomic scope" value="Bacteria"/>
</dbReference>
<dbReference type="GO" id="GO:0004857">
    <property type="term" value="F:enzyme inhibitor activity"/>
    <property type="evidence" value="ECO:0007669"/>
    <property type="project" value="TreeGrafter"/>
</dbReference>
<dbReference type="STRING" id="573413.Spirs_3218"/>
<dbReference type="GO" id="GO:0070095">
    <property type="term" value="F:fructose-6-phosphate binding"/>
    <property type="evidence" value="ECO:0007669"/>
    <property type="project" value="TreeGrafter"/>
</dbReference>
<dbReference type="GO" id="GO:0009750">
    <property type="term" value="P:response to fructose"/>
    <property type="evidence" value="ECO:0007669"/>
    <property type="project" value="TreeGrafter"/>
</dbReference>
<accession>E1R5I8</accession>
<dbReference type="PROSITE" id="PS51464">
    <property type="entry name" value="SIS"/>
    <property type="match status" value="1"/>
</dbReference>
<keyword evidence="4" id="KW-1185">Reference proteome</keyword>
<dbReference type="OrthoDB" id="9813395at2"/>
<dbReference type="SUPFAM" id="SSF53697">
    <property type="entry name" value="SIS domain"/>
    <property type="match status" value="1"/>
</dbReference>
<dbReference type="InterPro" id="IPR040190">
    <property type="entry name" value="MURQ/GCKR"/>
</dbReference>
<proteinExistence type="predicted"/>
<dbReference type="InterPro" id="IPR001347">
    <property type="entry name" value="SIS_dom"/>
</dbReference>
<gene>
    <name evidence="3" type="ordered locus">Spirs_3218</name>
</gene>
<evidence type="ECO:0000259" key="2">
    <source>
        <dbReference type="PROSITE" id="PS51464"/>
    </source>
</evidence>
<dbReference type="GO" id="GO:0042593">
    <property type="term" value="P:glucose homeostasis"/>
    <property type="evidence" value="ECO:0007669"/>
    <property type="project" value="TreeGrafter"/>
</dbReference>
<name>E1R5I8_SEDSS</name>
<reference evidence="3 4" key="1">
    <citation type="journal article" date="2010" name="Stand. Genomic Sci.">
        <title>Complete genome sequence of Spirochaeta smaragdinae type strain (SEBR 4228).</title>
        <authorList>
            <person name="Mavromatis K."/>
            <person name="Yasawong M."/>
            <person name="Chertkov O."/>
            <person name="Lapidus A."/>
            <person name="Lucas S."/>
            <person name="Nolan M."/>
            <person name="Del Rio T.G."/>
            <person name="Tice H."/>
            <person name="Cheng J.F."/>
            <person name="Pitluck S."/>
            <person name="Liolios K."/>
            <person name="Ivanova N."/>
            <person name="Tapia R."/>
            <person name="Han C."/>
            <person name="Bruce D."/>
            <person name="Goodwin L."/>
            <person name="Pati A."/>
            <person name="Chen A."/>
            <person name="Palaniappan K."/>
            <person name="Land M."/>
            <person name="Hauser L."/>
            <person name="Chang Y.J."/>
            <person name="Jeffries C.D."/>
            <person name="Detter J.C."/>
            <person name="Rohde M."/>
            <person name="Brambilla E."/>
            <person name="Spring S."/>
            <person name="Goker M."/>
            <person name="Sikorski J."/>
            <person name="Woyke T."/>
            <person name="Bristow J."/>
            <person name="Eisen J.A."/>
            <person name="Markowitz V."/>
            <person name="Hugenholtz P."/>
            <person name="Klenk H.P."/>
            <person name="Kyrpides N.C."/>
        </authorList>
    </citation>
    <scope>NUCLEOTIDE SEQUENCE [LARGE SCALE GENOMIC DNA]</scope>
    <source>
        <strain evidence="4">DSM 11293 / JCM 15392 / SEBR 4228</strain>
    </source>
</reference>
<dbReference type="GO" id="GO:0019899">
    <property type="term" value="F:enzyme binding"/>
    <property type="evidence" value="ECO:0007669"/>
    <property type="project" value="TreeGrafter"/>
</dbReference>
<dbReference type="PANTHER" id="PTHR10088:SF4">
    <property type="entry name" value="GLUCOKINASE REGULATORY PROTEIN"/>
    <property type="match status" value="1"/>
</dbReference>
<dbReference type="Pfam" id="PF22645">
    <property type="entry name" value="GKRP_SIS_N"/>
    <property type="match status" value="1"/>
</dbReference>
<protein>
    <submittedName>
        <fullName evidence="3">Sugar phosphate isomerase</fullName>
    </submittedName>
</protein>
<dbReference type="Proteomes" id="UP000002318">
    <property type="component" value="Chromosome"/>
</dbReference>
<keyword evidence="1" id="KW-0119">Carbohydrate metabolism</keyword>
<keyword evidence="3" id="KW-0413">Isomerase</keyword>
<evidence type="ECO:0000256" key="1">
    <source>
        <dbReference type="ARBA" id="ARBA00023277"/>
    </source>
</evidence>
<dbReference type="InterPro" id="IPR046348">
    <property type="entry name" value="SIS_dom_sf"/>
</dbReference>
<organism evidence="3 4">
    <name type="scientific">Sediminispirochaeta smaragdinae (strain DSM 11293 / JCM 15392 / SEBR 4228)</name>
    <name type="common">Spirochaeta smaragdinae</name>
    <dbReference type="NCBI Taxonomy" id="573413"/>
    <lineage>
        <taxon>Bacteria</taxon>
        <taxon>Pseudomonadati</taxon>
        <taxon>Spirochaetota</taxon>
        <taxon>Spirochaetia</taxon>
        <taxon>Spirochaetales</taxon>
        <taxon>Spirochaetaceae</taxon>
        <taxon>Sediminispirochaeta</taxon>
    </lineage>
</organism>
<dbReference type="Gene3D" id="3.40.50.10490">
    <property type="entry name" value="Glucose-6-phosphate isomerase like protein, domain 1"/>
    <property type="match status" value="2"/>
</dbReference>
<dbReference type="GO" id="GO:0016853">
    <property type="term" value="F:isomerase activity"/>
    <property type="evidence" value="ECO:0007669"/>
    <property type="project" value="UniProtKB-KW"/>
</dbReference>
<evidence type="ECO:0000313" key="4">
    <source>
        <dbReference type="Proteomes" id="UP000002318"/>
    </source>
</evidence>
<dbReference type="GO" id="GO:0030246">
    <property type="term" value="F:carbohydrate binding"/>
    <property type="evidence" value="ECO:0007669"/>
    <property type="project" value="TreeGrafter"/>
</dbReference>
<dbReference type="KEGG" id="ssm:Spirs_3218"/>
<sequence length="587" mass="65651">MTSNYYQCTQNDQILRDARKMADRFVSEEEQFHLGYLPTEQAHPYTRNFSHTVQLDPLAGIRLLQKVDGDLPPVARRTFYSDSYERLVEAFASVVSGKGRLCFSGCGSTGRLAVMLEEMWRQYWEDRAGALPGEAAQHSETDNPFLQKANQCCSVMTGGDRALIRAVENFEDFATFGRRQIAELHFSRGDVLIAITEGGETSSVLGTAEEALDRGGNVFLVFSNPSSLLESRIDRSRKLIKHPDLHVIDLFSGPMALSGSTRMQATTLEMMVVGSAMEEALLTAGEGHKEFDRMGQADRFASLLQSLESQACGEAMAYWAGKECQIYKEGGRVTYLASRFLLDIFCDTSERSPTFMLPPFRPADDESAPVSWAYAKDPRRTSAEAWFSMLRRKPRGLDWSGDDYKAMDAPPYLCKEPPSLGTGEIARYLIGCEHDPSRKEREPYWFLQIVIGDENPDTPWNGDLLRIGSKRSYKGGEEVLLPMSLPDSPIFLWHHLVVKLVLNTVSTATMGILGRIQGNWMVQLDPTNKKLIDRGSRIISQLTGIPYAEACNELHLSMLARDQFLKEGGQTTTSPVIDALERLHGII</sequence>
<dbReference type="GO" id="GO:0005829">
    <property type="term" value="C:cytosol"/>
    <property type="evidence" value="ECO:0007669"/>
    <property type="project" value="TreeGrafter"/>
</dbReference>
<feature type="domain" description="SIS" evidence="2">
    <location>
        <begin position="87"/>
        <end position="291"/>
    </location>
</feature>
<dbReference type="PANTHER" id="PTHR10088">
    <property type="entry name" value="GLUCOKINASE REGULATORY PROTEIN"/>
    <property type="match status" value="1"/>
</dbReference>
<dbReference type="GO" id="GO:1901135">
    <property type="term" value="P:carbohydrate derivative metabolic process"/>
    <property type="evidence" value="ECO:0007669"/>
    <property type="project" value="InterPro"/>
</dbReference>
<dbReference type="HOGENOM" id="CLU_523260_0_0_12"/>